<dbReference type="InterPro" id="IPR002110">
    <property type="entry name" value="Ankyrin_rpt"/>
</dbReference>
<dbReference type="InterPro" id="IPR053137">
    <property type="entry name" value="NLR-like"/>
</dbReference>
<dbReference type="GO" id="GO:0003824">
    <property type="term" value="F:catalytic activity"/>
    <property type="evidence" value="ECO:0007669"/>
    <property type="project" value="InterPro"/>
</dbReference>
<dbReference type="InterPro" id="IPR035994">
    <property type="entry name" value="Nucleoside_phosphorylase_sf"/>
</dbReference>
<dbReference type="Pfam" id="PF23239">
    <property type="entry name" value="DUF7069"/>
    <property type="match status" value="1"/>
</dbReference>
<dbReference type="Gene3D" id="1.25.40.20">
    <property type="entry name" value="Ankyrin repeat-containing domain"/>
    <property type="match status" value="1"/>
</dbReference>
<feature type="repeat" description="ANK" evidence="2">
    <location>
        <begin position="944"/>
        <end position="976"/>
    </location>
</feature>
<dbReference type="Pfam" id="PF24883">
    <property type="entry name" value="NPHP3_N"/>
    <property type="match status" value="1"/>
</dbReference>
<organism evidence="7 8">
    <name type="scientific">Dactylonectria estremocensis</name>
    <dbReference type="NCBI Taxonomy" id="1079267"/>
    <lineage>
        <taxon>Eukaryota</taxon>
        <taxon>Fungi</taxon>
        <taxon>Dikarya</taxon>
        <taxon>Ascomycota</taxon>
        <taxon>Pezizomycotina</taxon>
        <taxon>Sordariomycetes</taxon>
        <taxon>Hypocreomycetidae</taxon>
        <taxon>Hypocreales</taxon>
        <taxon>Nectriaceae</taxon>
        <taxon>Dactylonectria</taxon>
    </lineage>
</organism>
<dbReference type="InterPro" id="IPR056884">
    <property type="entry name" value="NPHP3-like_N"/>
</dbReference>
<evidence type="ECO:0000259" key="5">
    <source>
        <dbReference type="Pfam" id="PF23239"/>
    </source>
</evidence>
<evidence type="ECO:0000259" key="6">
    <source>
        <dbReference type="Pfam" id="PF24883"/>
    </source>
</evidence>
<evidence type="ECO:0000256" key="1">
    <source>
        <dbReference type="ARBA" id="ARBA00022737"/>
    </source>
</evidence>
<dbReference type="InterPro" id="IPR054471">
    <property type="entry name" value="GPIID_WHD"/>
</dbReference>
<evidence type="ECO:0000256" key="2">
    <source>
        <dbReference type="PROSITE-ProRule" id="PRU00023"/>
    </source>
</evidence>
<dbReference type="PROSITE" id="PS50088">
    <property type="entry name" value="ANK_REPEAT"/>
    <property type="match status" value="3"/>
</dbReference>
<feature type="coiled-coil region" evidence="3">
    <location>
        <begin position="377"/>
        <end position="408"/>
    </location>
</feature>
<dbReference type="GO" id="GO:0009116">
    <property type="term" value="P:nucleoside metabolic process"/>
    <property type="evidence" value="ECO:0007669"/>
    <property type="project" value="InterPro"/>
</dbReference>
<comment type="caution">
    <text evidence="7">The sequence shown here is derived from an EMBL/GenBank/DDBJ whole genome shotgun (WGS) entry which is preliminary data.</text>
</comment>
<accession>A0A9P9D2P5</accession>
<keyword evidence="1" id="KW-0677">Repeat</keyword>
<dbReference type="AlphaFoldDB" id="A0A9P9D2P5"/>
<evidence type="ECO:0000259" key="4">
    <source>
        <dbReference type="Pfam" id="PF22939"/>
    </source>
</evidence>
<dbReference type="Proteomes" id="UP000717696">
    <property type="component" value="Unassembled WGS sequence"/>
</dbReference>
<evidence type="ECO:0008006" key="9">
    <source>
        <dbReference type="Google" id="ProtNLM"/>
    </source>
</evidence>
<dbReference type="SUPFAM" id="SSF48403">
    <property type="entry name" value="Ankyrin repeat"/>
    <property type="match status" value="1"/>
</dbReference>
<evidence type="ECO:0000256" key="3">
    <source>
        <dbReference type="SAM" id="Coils"/>
    </source>
</evidence>
<dbReference type="EMBL" id="JAGMUU010000056">
    <property type="protein sequence ID" value="KAH7111518.1"/>
    <property type="molecule type" value="Genomic_DNA"/>
</dbReference>
<feature type="repeat" description="ANK" evidence="2">
    <location>
        <begin position="979"/>
        <end position="1011"/>
    </location>
</feature>
<dbReference type="PROSITE" id="PS50297">
    <property type="entry name" value="ANK_REP_REGION"/>
    <property type="match status" value="3"/>
</dbReference>
<dbReference type="SUPFAM" id="SSF52540">
    <property type="entry name" value="P-loop containing nucleoside triphosphate hydrolases"/>
    <property type="match status" value="1"/>
</dbReference>
<dbReference type="Gene3D" id="3.40.50.1580">
    <property type="entry name" value="Nucleoside phosphorylase domain"/>
    <property type="match status" value="1"/>
</dbReference>
<evidence type="ECO:0000313" key="8">
    <source>
        <dbReference type="Proteomes" id="UP000717696"/>
    </source>
</evidence>
<dbReference type="PRINTS" id="PR01415">
    <property type="entry name" value="ANKYRIN"/>
</dbReference>
<feature type="non-terminal residue" evidence="7">
    <location>
        <position position="1"/>
    </location>
</feature>
<reference evidence="7" key="1">
    <citation type="journal article" date="2021" name="Nat. Commun.">
        <title>Genetic determinants of endophytism in the Arabidopsis root mycobiome.</title>
        <authorList>
            <person name="Mesny F."/>
            <person name="Miyauchi S."/>
            <person name="Thiergart T."/>
            <person name="Pickel B."/>
            <person name="Atanasova L."/>
            <person name="Karlsson M."/>
            <person name="Huettel B."/>
            <person name="Barry K.W."/>
            <person name="Haridas S."/>
            <person name="Chen C."/>
            <person name="Bauer D."/>
            <person name="Andreopoulos W."/>
            <person name="Pangilinan J."/>
            <person name="LaButti K."/>
            <person name="Riley R."/>
            <person name="Lipzen A."/>
            <person name="Clum A."/>
            <person name="Drula E."/>
            <person name="Henrissat B."/>
            <person name="Kohler A."/>
            <person name="Grigoriev I.V."/>
            <person name="Martin F.M."/>
            <person name="Hacquard S."/>
        </authorList>
    </citation>
    <scope>NUCLEOTIDE SEQUENCE</scope>
    <source>
        <strain evidence="7">MPI-CAGE-AT-0021</strain>
    </source>
</reference>
<dbReference type="Gene3D" id="3.40.50.300">
    <property type="entry name" value="P-loop containing nucleotide triphosphate hydrolases"/>
    <property type="match status" value="1"/>
</dbReference>
<dbReference type="InterPro" id="IPR055497">
    <property type="entry name" value="DUF7069"/>
</dbReference>
<dbReference type="InterPro" id="IPR027417">
    <property type="entry name" value="P-loop_NTPase"/>
</dbReference>
<dbReference type="OrthoDB" id="20872at2759"/>
<feature type="domain" description="GPI inositol-deacylase winged helix" evidence="4">
    <location>
        <begin position="714"/>
        <end position="795"/>
    </location>
</feature>
<dbReference type="PANTHER" id="PTHR46082:SF11">
    <property type="entry name" value="AAA+ ATPASE DOMAIN-CONTAINING PROTEIN-RELATED"/>
    <property type="match status" value="1"/>
</dbReference>
<dbReference type="Pfam" id="PF12796">
    <property type="entry name" value="Ank_2"/>
    <property type="match status" value="1"/>
</dbReference>
<gene>
    <name evidence="7" type="ORF">B0J13DRAFT_461972</name>
</gene>
<dbReference type="Pfam" id="PF22939">
    <property type="entry name" value="WHD_GPIID"/>
    <property type="match status" value="1"/>
</dbReference>
<keyword evidence="3" id="KW-0175">Coiled coil</keyword>
<keyword evidence="2" id="KW-0040">ANK repeat</keyword>
<feature type="domain" description="DUF7069" evidence="5">
    <location>
        <begin position="626"/>
        <end position="692"/>
    </location>
</feature>
<feature type="repeat" description="ANK" evidence="2">
    <location>
        <begin position="910"/>
        <end position="942"/>
    </location>
</feature>
<evidence type="ECO:0000313" key="7">
    <source>
        <dbReference type="EMBL" id="KAH7111518.1"/>
    </source>
</evidence>
<dbReference type="SMART" id="SM00248">
    <property type="entry name" value="ANK"/>
    <property type="match status" value="3"/>
</dbReference>
<keyword evidence="8" id="KW-1185">Reference proteome</keyword>
<name>A0A9P9D2P5_9HYPO</name>
<protein>
    <recommendedName>
        <fullName evidence="9">Nucleoside phosphorylase domain-containing protein</fullName>
    </recommendedName>
</protein>
<proteinExistence type="predicted"/>
<feature type="domain" description="Nephrocystin 3-like N-terminal" evidence="6">
    <location>
        <begin position="437"/>
        <end position="596"/>
    </location>
</feature>
<sequence length="1025" mass="115367">MPKRNFTYVDDQGAATCATTRRKLAFDARTPAADAPERKVNDDYTVGWICAIRTEYVAAQEFLDEEHEAPEFVSPNDTNDYTLGRLGKHNVVIAVLPDGEYGTSSAASVATNMLHSFPNVRIGLIVGIGGGAPSEKHDIRLGDIVVSAPRDGEGGVFQYDFGKTIQDHAFQHMRFLNQPPTTLRTALTGIQARYERKGHQLEEAINDVLEKNPRLRRQGYERPQPGSDRLFKAEVPHDSRGCAAFCANEPSNLVPRHERTEHEDNPAIHYGLIASANQLMKDALVRDRLATEKGVLCFEMEAAGLMNHFPCLVIRGICDYSDSHKNKEWQGYAAMAAAAYAKDLLCRIAPNRVEAEKKISDILYAQSKHLDVAKRHHEVAEENCDLTKEQLQAQKDLAKERLSKDKQKCHQLFRLTTDSSDATYEWYKGRVEERVEDTCQWFLKHKHFQSWLKQESGPLLVTADPGCGKSVLAKYLIDHGLPRSTTICYFFFKDQDQNTVRQALCALLHQLFSLKPSLIEHAMPQFREDGQGLINSTESLWTILRNAIKDPQAGPVIMVLDALDECAESEFADLMRNVRGQSRGGHGKLKYLLTCRPYEQIVSEFHGLLDAFPNIRIPGEEESETISQEVNRVITHRVNQLSEKKTLSPDVKSHLEKRLQGTTHRTYLWVYLVFDYLEKEDFKKTQRGVETTIATLPRSINEAYEQILSKSNAKEHPMVQKALSITLAASRPLTLSEMNIAVNIDATSQSAHDLDLEDEEDFKLRLRSWCGLFVSIYHGKIYFLHQTAREFLLADLASPTTVPSELRWHHSITTRHAHAVLAKLCVRYLNFFNSDVSLPTDANVEAGHSADSHAFLDYSAKTWGAHFREADIFDDAAIIPSALRICDPDSKSYSAWFRIYWNTTGMRTTEYFTDLMVASYFGHSAVVKLLLQHGAEVDSKDKFYGGTPLWWAARNGHEAVVKLLLENGANIEAKSGKDYGATPLWQAARGGHEAVVKLLLEKGAEVDSKDKYYGGTPLWWAAGNG</sequence>
<dbReference type="SUPFAM" id="SSF53167">
    <property type="entry name" value="Purine and uridine phosphorylases"/>
    <property type="match status" value="1"/>
</dbReference>
<dbReference type="InterPro" id="IPR036770">
    <property type="entry name" value="Ankyrin_rpt-contain_sf"/>
</dbReference>
<dbReference type="PANTHER" id="PTHR46082">
    <property type="entry name" value="ATP/GTP-BINDING PROTEIN-RELATED"/>
    <property type="match status" value="1"/>
</dbReference>